<dbReference type="EMBL" id="JACSNX010000001">
    <property type="protein sequence ID" value="MBM6850087.1"/>
    <property type="molecule type" value="Genomic_DNA"/>
</dbReference>
<evidence type="ECO:0000313" key="1">
    <source>
        <dbReference type="EMBL" id="MBM6850087.1"/>
    </source>
</evidence>
<comment type="caution">
    <text evidence="1">The sequence shown here is derived from an EMBL/GenBank/DDBJ whole genome shotgun (WGS) entry which is preliminary data.</text>
</comment>
<sequence>MEDTHFYQHIDRLSLFYSYFVFLDTDAYLADQLFIKHQVRVHFHEEYVRGDSPYRAIFCHVRKRDRERFQAALEELPKKMMLLGYIDYLDVCRALWDKCQQQRKGGEFP</sequence>
<organism evidence="1 2">
    <name type="scientific">Oscillibacter valericigenes</name>
    <dbReference type="NCBI Taxonomy" id="351091"/>
    <lineage>
        <taxon>Bacteria</taxon>
        <taxon>Bacillati</taxon>
        <taxon>Bacillota</taxon>
        <taxon>Clostridia</taxon>
        <taxon>Eubacteriales</taxon>
        <taxon>Oscillospiraceae</taxon>
        <taxon>Oscillibacter</taxon>
    </lineage>
</organism>
<dbReference type="Proteomes" id="UP000719500">
    <property type="component" value="Unassembled WGS sequence"/>
</dbReference>
<proteinExistence type="predicted"/>
<gene>
    <name evidence="1" type="ORF">H9X91_01375</name>
</gene>
<dbReference type="RefSeq" id="WP_204801758.1">
    <property type="nucleotide sequence ID" value="NZ_JACSNX010000001.1"/>
</dbReference>
<reference evidence="1 2" key="1">
    <citation type="journal article" date="2021" name="Sci. Rep.">
        <title>The distribution of antibiotic resistance genes in chicken gut microbiota commensals.</title>
        <authorList>
            <person name="Juricova H."/>
            <person name="Matiasovicova J."/>
            <person name="Kubasova T."/>
            <person name="Cejkova D."/>
            <person name="Rychlik I."/>
        </authorList>
    </citation>
    <scope>NUCLEOTIDE SEQUENCE [LARGE SCALE GENOMIC DNA]</scope>
    <source>
        <strain evidence="1 2">An411</strain>
    </source>
</reference>
<name>A0ABS2FR55_9FIRM</name>
<protein>
    <submittedName>
        <fullName evidence="1">Uncharacterized protein</fullName>
    </submittedName>
</protein>
<keyword evidence="2" id="KW-1185">Reference proteome</keyword>
<evidence type="ECO:0000313" key="2">
    <source>
        <dbReference type="Proteomes" id="UP000719500"/>
    </source>
</evidence>
<accession>A0ABS2FR55</accession>